<proteinExistence type="predicted"/>
<protein>
    <submittedName>
        <fullName evidence="2">Histidine kinase-, DNA gyrase B-, and HSP90-like ATPase</fullName>
    </submittedName>
</protein>
<dbReference type="Proteomes" id="UP000198889">
    <property type="component" value="Unassembled WGS sequence"/>
</dbReference>
<keyword evidence="2" id="KW-0808">Transferase</keyword>
<dbReference type="AlphaFoldDB" id="A0A1G4UQK6"/>
<feature type="domain" description="Histidine kinase/HSP90-like ATPase" evidence="1">
    <location>
        <begin position="42"/>
        <end position="120"/>
    </location>
</feature>
<evidence type="ECO:0000259" key="1">
    <source>
        <dbReference type="Pfam" id="PF02518"/>
    </source>
</evidence>
<dbReference type="Gene3D" id="3.30.565.10">
    <property type="entry name" value="Histidine kinase-like ATPase, C-terminal domain"/>
    <property type="match status" value="1"/>
</dbReference>
<dbReference type="SUPFAM" id="SSF55874">
    <property type="entry name" value="ATPase domain of HSP90 chaperone/DNA topoisomerase II/histidine kinase"/>
    <property type="match status" value="1"/>
</dbReference>
<dbReference type="GO" id="GO:0016301">
    <property type="term" value="F:kinase activity"/>
    <property type="evidence" value="ECO:0007669"/>
    <property type="project" value="UniProtKB-KW"/>
</dbReference>
<dbReference type="Pfam" id="PF02518">
    <property type="entry name" value="HATPase_c"/>
    <property type="match status" value="1"/>
</dbReference>
<sequence>MEVSVTSEPASHVILGGQVSGAFNIEQSAHGFRILSDTLYRDKIRAVAREYLCNAYDSHIVAAKPEHPVEVTLNDTTLTISDQGVGIPDDQIINVYCTLFGSTKRADERQTGGFGLGSKVGFAYTGHFQVTNHHAGVKTIYVMHVGGAVSEGKPVCQKMVSLPTERTGVDVSIELKSKDDAFRFRQNIRRLAYEGGIPVKLNGELLPVVDYAALEARGYGLVRGESDYGTGVFVRVGQVRYPIDAHLDLDENVRKAQDLTLAGYDLVLMPPVGTVRPTPSRESISYEEDTIRVINDLLARFVRDVDGRKSGARRRAILGAMKERTLLEVTRDTTKSFSKSASPPVVCDPTEIANIRAERAMNNGESPKGIELFHATCATFPGARRYWRFVSTYRHAPNRPQKKNARRVYQRAQFDRAGYIKRRVLRLAAIAGINPKNIFVRESDTSSLSSFLRAEPKRREGEYNSRAERRAAYYNQLRSITIHVADVRAGTGVAGPGFYFIQKDSCQALGQLQALAIKWDVLVRRIAKPVYERKPRVPKAERPPKPEPAAHLFSTVTLKAGDRGGGGEFAFAYSVQQMPVPTTYVRLPHVQRDFARCFLTPSRYFPRQLQRLKPLFGDVAVVRTKADERRIEELKTPRLVDVLLDYLERKSKRPALAARRALALQRYSGDGLNGSTARINMLHHSMQSALATFGIFETVPEADEQLFAAWQMAFSLFDRSRYYRQTSVCDLLGVGKDEEARFATITAAVDKSGVLKLTGTDEHIMPLLTVAGGNLSVSDHTMPALLSFLKHSHRTLTPALKKAA</sequence>
<dbReference type="EMBL" id="FMTP01000010">
    <property type="protein sequence ID" value="SCW95936.1"/>
    <property type="molecule type" value="Genomic_DNA"/>
</dbReference>
<evidence type="ECO:0000313" key="2">
    <source>
        <dbReference type="EMBL" id="SCW95936.1"/>
    </source>
</evidence>
<dbReference type="InterPro" id="IPR036890">
    <property type="entry name" value="HATPase_C_sf"/>
</dbReference>
<accession>A0A1G4UQK6</accession>
<name>A0A1G4UQK6_9HYPH</name>
<reference evidence="3" key="1">
    <citation type="submission" date="2016-10" db="EMBL/GenBank/DDBJ databases">
        <authorList>
            <person name="Varghese N."/>
            <person name="Submissions S."/>
        </authorList>
    </citation>
    <scope>NUCLEOTIDE SEQUENCE [LARGE SCALE GENOMIC DNA]</scope>
    <source>
        <strain evidence="3">CGMCC 1.1761</strain>
    </source>
</reference>
<organism evidence="2 3">
    <name type="scientific">Ancylobacter rudongensis</name>
    <dbReference type="NCBI Taxonomy" id="177413"/>
    <lineage>
        <taxon>Bacteria</taxon>
        <taxon>Pseudomonadati</taxon>
        <taxon>Pseudomonadota</taxon>
        <taxon>Alphaproteobacteria</taxon>
        <taxon>Hyphomicrobiales</taxon>
        <taxon>Xanthobacteraceae</taxon>
        <taxon>Ancylobacter</taxon>
    </lineage>
</organism>
<dbReference type="STRING" id="177413.SAMN05660859_0152"/>
<dbReference type="RefSeq" id="WP_162841861.1">
    <property type="nucleotide sequence ID" value="NZ_FMTP01000010.1"/>
</dbReference>
<keyword evidence="3" id="KW-1185">Reference proteome</keyword>
<keyword evidence="2" id="KW-0418">Kinase</keyword>
<dbReference type="InterPro" id="IPR003594">
    <property type="entry name" value="HATPase_dom"/>
</dbReference>
<evidence type="ECO:0000313" key="3">
    <source>
        <dbReference type="Proteomes" id="UP000198889"/>
    </source>
</evidence>
<gene>
    <name evidence="2" type="ORF">SAMN05660859_0152</name>
</gene>